<dbReference type="InterPro" id="IPR001584">
    <property type="entry name" value="Integrase_cat-core"/>
</dbReference>
<dbReference type="GO" id="GO:0003676">
    <property type="term" value="F:nucleic acid binding"/>
    <property type="evidence" value="ECO:0007669"/>
    <property type="project" value="InterPro"/>
</dbReference>
<dbReference type="EMBL" id="JACHWJ010000004">
    <property type="protein sequence ID" value="MBB2958547.1"/>
    <property type="molecule type" value="Genomic_DNA"/>
</dbReference>
<reference evidence="3 4" key="1">
    <citation type="submission" date="2020-08" db="EMBL/GenBank/DDBJ databases">
        <title>Sequencing the genomes of 1000 actinobacteria strains.</title>
        <authorList>
            <person name="Klenk H.-P."/>
        </authorList>
    </citation>
    <scope>NUCLEOTIDE SEQUENCE [LARGE SCALE GENOMIC DNA]</scope>
    <source>
        <strain evidence="3 4">DSM 20419</strain>
    </source>
</reference>
<organism evidence="3 4">
    <name type="scientific">Pseudoclavibacter helvolus</name>
    <dbReference type="NCBI Taxonomy" id="255205"/>
    <lineage>
        <taxon>Bacteria</taxon>
        <taxon>Bacillati</taxon>
        <taxon>Actinomycetota</taxon>
        <taxon>Actinomycetes</taxon>
        <taxon>Micrococcales</taxon>
        <taxon>Microbacteriaceae</taxon>
        <taxon>Pseudoclavibacter</taxon>
    </lineage>
</organism>
<evidence type="ECO:0000313" key="3">
    <source>
        <dbReference type="EMBL" id="MBB2958547.1"/>
    </source>
</evidence>
<accession>A0A7W4YFP8</accession>
<dbReference type="InterPro" id="IPR036397">
    <property type="entry name" value="RNaseH_sf"/>
</dbReference>
<feature type="domain" description="Integrase catalytic" evidence="2">
    <location>
        <begin position="131"/>
        <end position="293"/>
    </location>
</feature>
<sequence>MTLENTLVRELAAATGSQRQALKVVGLSRSTWHYRQSPRARVAVPILQAARAYESRISDIDQRRIEERILAGWAADNSVDHAFATAWDAGVMLASRRSWWRIAARLEDQLLRPKLPTRTSSRQARDKPVLKATGPGQVWSWDITDLYSPWRGKTFKAYKVIDIYSRRIVGFRVEDREVDSLARDMFEDAIRAHGAPQFVHADSGAAMRSTLLRDALAAHGVGMSHNRPYTSNDNPFSEAGFRTMKYRPGYPKVFTDLDAARAYIQDYVTWYNTEHRHSAIALFTPAQVHDGSWQQIWTARDTALQVYHDAHPARFRARPKTPSPASRVGINLPNEPVAA</sequence>
<proteinExistence type="predicted"/>
<protein>
    <submittedName>
        <fullName evidence="3">Transposase InsO family protein</fullName>
    </submittedName>
</protein>
<evidence type="ECO:0000313" key="4">
    <source>
        <dbReference type="Proteomes" id="UP000545286"/>
    </source>
</evidence>
<comment type="caution">
    <text evidence="3">The sequence shown here is derived from an EMBL/GenBank/DDBJ whole genome shotgun (WGS) entry which is preliminary data.</text>
</comment>
<dbReference type="Gene3D" id="3.30.420.10">
    <property type="entry name" value="Ribonuclease H-like superfamily/Ribonuclease H"/>
    <property type="match status" value="1"/>
</dbReference>
<dbReference type="Proteomes" id="UP000545286">
    <property type="component" value="Unassembled WGS sequence"/>
</dbReference>
<evidence type="ECO:0000259" key="2">
    <source>
        <dbReference type="PROSITE" id="PS50994"/>
    </source>
</evidence>
<dbReference type="GO" id="GO:0015074">
    <property type="term" value="P:DNA integration"/>
    <property type="evidence" value="ECO:0007669"/>
    <property type="project" value="InterPro"/>
</dbReference>
<dbReference type="RefSeq" id="WP_156475621.1">
    <property type="nucleotide sequence ID" value="NZ_CZJS01000086.1"/>
</dbReference>
<evidence type="ECO:0000256" key="1">
    <source>
        <dbReference type="SAM" id="MobiDB-lite"/>
    </source>
</evidence>
<dbReference type="PROSITE" id="PS50994">
    <property type="entry name" value="INTEGRASE"/>
    <property type="match status" value="1"/>
</dbReference>
<dbReference type="Pfam" id="PF00665">
    <property type="entry name" value="rve"/>
    <property type="match status" value="1"/>
</dbReference>
<dbReference type="SUPFAM" id="SSF53098">
    <property type="entry name" value="Ribonuclease H-like"/>
    <property type="match status" value="1"/>
</dbReference>
<gene>
    <name evidence="3" type="ORF">FHX72_002693</name>
</gene>
<dbReference type="PANTHER" id="PTHR46889">
    <property type="entry name" value="TRANSPOSASE INSF FOR INSERTION SEQUENCE IS3B-RELATED"/>
    <property type="match status" value="1"/>
</dbReference>
<keyword evidence="4" id="KW-1185">Reference proteome</keyword>
<name>A0A7W4YFP8_9MICO</name>
<dbReference type="AlphaFoldDB" id="A0A7W4YFP8"/>
<feature type="region of interest" description="Disordered" evidence="1">
    <location>
        <begin position="315"/>
        <end position="339"/>
    </location>
</feature>
<dbReference type="InterPro" id="IPR012337">
    <property type="entry name" value="RNaseH-like_sf"/>
</dbReference>
<dbReference type="InterPro" id="IPR050900">
    <property type="entry name" value="Transposase_IS3/IS150/IS904"/>
</dbReference>
<dbReference type="PANTHER" id="PTHR46889:SF4">
    <property type="entry name" value="TRANSPOSASE INSO FOR INSERTION SEQUENCE ELEMENT IS911B-RELATED"/>
    <property type="match status" value="1"/>
</dbReference>